<accession>A0A6J5PDV5</accession>
<sequence length="147" mass="15476">MIKIEITGNSIPEVADKLLAIGASLQGIKTTMPAEVAEAAPVDPTLAPKSVPAAEATESQPMTEEPSSTPAPATSVSEDEELEVVDLPIATLDIETDVRPLILNVVEKRGKPVMEELLSRFGVAKASQIEPALLPELVALMQEALAK</sequence>
<gene>
    <name evidence="2" type="ORF">UFOVP714_25</name>
    <name evidence="3" type="ORF">UFOVP864_35</name>
</gene>
<feature type="compositionally biased region" description="Low complexity" evidence="1">
    <location>
        <begin position="63"/>
        <end position="76"/>
    </location>
</feature>
<feature type="region of interest" description="Disordered" evidence="1">
    <location>
        <begin position="39"/>
        <end position="80"/>
    </location>
</feature>
<name>A0A6J5PDV5_9CAUD</name>
<dbReference type="EMBL" id="LR796674">
    <property type="protein sequence ID" value="CAB4158686.1"/>
    <property type="molecule type" value="Genomic_DNA"/>
</dbReference>
<dbReference type="EMBL" id="LR796814">
    <property type="protein sequence ID" value="CAB4167631.1"/>
    <property type="molecule type" value="Genomic_DNA"/>
</dbReference>
<evidence type="ECO:0000313" key="2">
    <source>
        <dbReference type="EMBL" id="CAB4158686.1"/>
    </source>
</evidence>
<reference evidence="3" key="1">
    <citation type="submission" date="2020-04" db="EMBL/GenBank/DDBJ databases">
        <authorList>
            <person name="Chiriac C."/>
            <person name="Salcher M."/>
            <person name="Ghai R."/>
            <person name="Kavagutti S V."/>
        </authorList>
    </citation>
    <scope>NUCLEOTIDE SEQUENCE</scope>
</reference>
<protein>
    <submittedName>
        <fullName evidence="3">Uncharacterized protein</fullName>
    </submittedName>
</protein>
<evidence type="ECO:0000313" key="3">
    <source>
        <dbReference type="EMBL" id="CAB4167631.1"/>
    </source>
</evidence>
<organism evidence="3">
    <name type="scientific">uncultured Caudovirales phage</name>
    <dbReference type="NCBI Taxonomy" id="2100421"/>
    <lineage>
        <taxon>Viruses</taxon>
        <taxon>Duplodnaviria</taxon>
        <taxon>Heunggongvirae</taxon>
        <taxon>Uroviricota</taxon>
        <taxon>Caudoviricetes</taxon>
        <taxon>Peduoviridae</taxon>
        <taxon>Maltschvirus</taxon>
        <taxon>Maltschvirus maltsch</taxon>
    </lineage>
</organism>
<evidence type="ECO:0000256" key="1">
    <source>
        <dbReference type="SAM" id="MobiDB-lite"/>
    </source>
</evidence>
<proteinExistence type="predicted"/>